<evidence type="ECO:0000313" key="2">
    <source>
        <dbReference type="Proteomes" id="UP000183461"/>
    </source>
</evidence>
<proteinExistence type="predicted"/>
<gene>
    <name evidence="1" type="ORF">SAMN02910280_1541</name>
</gene>
<reference evidence="1 2" key="1">
    <citation type="submission" date="2016-11" db="EMBL/GenBank/DDBJ databases">
        <authorList>
            <person name="Jaros S."/>
            <person name="Januszkiewicz K."/>
            <person name="Wedrychowicz H."/>
        </authorList>
    </citation>
    <scope>NUCLEOTIDE SEQUENCE [LARGE SCALE GENOMIC DNA]</scope>
    <source>
        <strain evidence="1 2">YL228</strain>
    </source>
</reference>
<evidence type="ECO:0000313" key="1">
    <source>
        <dbReference type="EMBL" id="SFW28480.1"/>
    </source>
</evidence>
<evidence type="ECO:0008006" key="3">
    <source>
        <dbReference type="Google" id="ProtNLM"/>
    </source>
</evidence>
<dbReference type="Proteomes" id="UP000183461">
    <property type="component" value="Unassembled WGS sequence"/>
</dbReference>
<accession>A0A1K1MZ83</accession>
<dbReference type="AlphaFoldDB" id="A0A1K1MZ83"/>
<name>A0A1K1MZ83_RUMFL</name>
<dbReference type="EMBL" id="FPIP01000003">
    <property type="protein sequence ID" value="SFW28480.1"/>
    <property type="molecule type" value="Genomic_DNA"/>
</dbReference>
<protein>
    <recommendedName>
        <fullName evidence="3">Collagenase-like protease, PrtC family</fullName>
    </recommendedName>
</protein>
<dbReference type="RefSeq" id="WP_072299864.1">
    <property type="nucleotide sequence ID" value="NZ_FPIP01000003.1"/>
</dbReference>
<organism evidence="1 2">
    <name type="scientific">Ruminococcus flavefaciens</name>
    <dbReference type="NCBI Taxonomy" id="1265"/>
    <lineage>
        <taxon>Bacteria</taxon>
        <taxon>Bacillati</taxon>
        <taxon>Bacillota</taxon>
        <taxon>Clostridia</taxon>
        <taxon>Eubacteriales</taxon>
        <taxon>Oscillospiraceae</taxon>
        <taxon>Ruminococcus</taxon>
    </lineage>
</organism>
<sequence length="314" mass="36743">MRVRFHLPDFSGNFKLNLLFAELLEHRPDLFREGVEIASFYGVFPPSIWNGGRTQGGVCDKTFVKSVIKTFNEKSIPLRFTFTNPALEKKHLSDQFCNMVLNLANNGLNEAIVMSPILEDYIRRNFPKYKLTSSTCKRLNTIEGLLDELKKDYHIVVMDYDLNNRFDLLEQIPMADRPRIEFLSNACCEPNCPRRSAHYHSIGVQQIAYNEHIKKYPNLPFDASKYDPDHFRDCPYSQRGLFEIRNLRTHISPDDIWEKYVPMGFEQFKIEGRTASPLNVLETYMYYMAKPEYRDETRFMLLKAMENSGALSFK</sequence>